<protein>
    <recommendedName>
        <fullName evidence="1">Cellulose-binding Sde182 nucleoside hydrolase-like domain-containing protein</fullName>
    </recommendedName>
</protein>
<comment type="caution">
    <text evidence="2">The sequence shown here is derived from an EMBL/GenBank/DDBJ whole genome shotgun (WGS) entry which is preliminary data.</text>
</comment>
<dbReference type="InterPro" id="IPR036452">
    <property type="entry name" value="Ribo_hydro-like"/>
</dbReference>
<dbReference type="Gene3D" id="3.90.245.10">
    <property type="entry name" value="Ribonucleoside hydrolase-like"/>
    <property type="match status" value="1"/>
</dbReference>
<evidence type="ECO:0000313" key="2">
    <source>
        <dbReference type="EMBL" id="OOQ86147.1"/>
    </source>
</evidence>
<dbReference type="Pfam" id="PF07632">
    <property type="entry name" value="Sde182_NH-like"/>
    <property type="match status" value="1"/>
</dbReference>
<feature type="domain" description="Cellulose-binding Sde182 nucleoside hydrolase-like" evidence="1">
    <location>
        <begin position="16"/>
        <end position="300"/>
    </location>
</feature>
<dbReference type="Gene3D" id="2.60.40.10">
    <property type="entry name" value="Immunoglobulins"/>
    <property type="match status" value="1"/>
</dbReference>
<name>A0A1S9RKW3_PENBI</name>
<evidence type="ECO:0000259" key="1">
    <source>
        <dbReference type="Pfam" id="PF07632"/>
    </source>
</evidence>
<reference evidence="3" key="1">
    <citation type="submission" date="2015-09" db="EMBL/GenBank/DDBJ databases">
        <authorList>
            <person name="Fill T.P."/>
            <person name="Baretta J.F."/>
            <person name="de Almeida L.G."/>
            <person name="Rocha M."/>
            <person name="de Souza D.H."/>
            <person name="Malavazi I."/>
            <person name="Cerdeira L.T."/>
            <person name="Hong H."/>
            <person name="Samborskyy M."/>
            <person name="de Vasconcelos A.T."/>
            <person name="Leadlay P."/>
            <person name="Rodrigues-Filho E."/>
        </authorList>
    </citation>
    <scope>NUCLEOTIDE SEQUENCE [LARGE SCALE GENOMIC DNA]</scope>
    <source>
        <strain evidence="3">LaBioMMi 136</strain>
    </source>
</reference>
<gene>
    <name evidence="2" type="ORF">PEBR_24531</name>
</gene>
<accession>A0A1S9RKW3</accession>
<proteinExistence type="predicted"/>
<evidence type="ECO:0000313" key="3">
    <source>
        <dbReference type="Proteomes" id="UP000190744"/>
    </source>
</evidence>
<dbReference type="InterPro" id="IPR013783">
    <property type="entry name" value="Ig-like_fold"/>
</dbReference>
<dbReference type="Proteomes" id="UP000190744">
    <property type="component" value="Unassembled WGS sequence"/>
</dbReference>
<dbReference type="EMBL" id="LJBN01000155">
    <property type="protein sequence ID" value="OOQ86147.1"/>
    <property type="molecule type" value="Genomic_DNA"/>
</dbReference>
<organism evidence="2 3">
    <name type="scientific">Penicillium brasilianum</name>
    <dbReference type="NCBI Taxonomy" id="104259"/>
    <lineage>
        <taxon>Eukaryota</taxon>
        <taxon>Fungi</taxon>
        <taxon>Dikarya</taxon>
        <taxon>Ascomycota</taxon>
        <taxon>Pezizomycotina</taxon>
        <taxon>Eurotiomycetes</taxon>
        <taxon>Eurotiomycetidae</taxon>
        <taxon>Eurotiales</taxon>
        <taxon>Aspergillaceae</taxon>
        <taxon>Penicillium</taxon>
    </lineage>
</organism>
<sequence>MTVNLDKLPKFAQKPRIFILTDVLGEPGDSQSLVRYLLYSNEFNTRGICATTSTKLRSSTHPEELRRIITAYGEVVDNLNKHVHPSCQYPSAASLLSLVTSGPRVRTSRKSTFFISKISNSHFYAQIYGKKALKEPHSEGAQRLLAALQESEEPLYISVWGGVNTLAQALKHLAETSSPNLAARERAKLRVYSISDQDDTGAWIRAKYPDVFYIVSVQGWNQYSQGSWLGMNTSAGEGVDSTKVLNPWLNEHIRVGKFGSKTYPEVEFGMEGHTPSFLWLIQNGLSYRDFIDWGGWGGRYVRPQGEADWEDGIDGNHFHDAQDFGVIGVDGKIYTGHNETVWRWRDAVQDDFAARMLWTLTDNFEEAGHPPVVDVNGSNGTDPLILEVKPGETQILDASGTYSADSSTADEHLGYTWILYGDVNGFHSFGMGPEVQLEALDGVVSDTKGGDTAGFPTHTRAQKVKVMVPQLEKHPQTGLVTPDFHILLEVTNRAGIYPIRRYKRIIFSYIREDKPASLKKIPESASDAYQMYGIIDVARPRVDYSQPLNYTPCNWWGGRPKETKK</sequence>
<dbReference type="GO" id="GO:0016799">
    <property type="term" value="F:hydrolase activity, hydrolyzing N-glycosyl compounds"/>
    <property type="evidence" value="ECO:0007669"/>
    <property type="project" value="InterPro"/>
</dbReference>
<dbReference type="InterPro" id="IPR011483">
    <property type="entry name" value="Sde182_NH-like"/>
</dbReference>
<dbReference type="AlphaFoldDB" id="A0A1S9RKW3"/>